<comment type="caution">
    <text evidence="1">The sequence shown here is derived from an EMBL/GenBank/DDBJ whole genome shotgun (WGS) entry which is preliminary data.</text>
</comment>
<evidence type="ECO:0000313" key="1">
    <source>
        <dbReference type="EMBL" id="CAB1422644.1"/>
    </source>
</evidence>
<reference evidence="1" key="1">
    <citation type="submission" date="2020-03" db="EMBL/GenBank/DDBJ databases">
        <authorList>
            <person name="Weist P."/>
        </authorList>
    </citation>
    <scope>NUCLEOTIDE SEQUENCE</scope>
</reference>
<keyword evidence="2" id="KW-1185">Reference proteome</keyword>
<evidence type="ECO:0000313" key="2">
    <source>
        <dbReference type="Proteomes" id="UP001153269"/>
    </source>
</evidence>
<proteinExistence type="predicted"/>
<name>A0A9N7YFS7_PLEPL</name>
<dbReference type="EMBL" id="CADEAL010000599">
    <property type="protein sequence ID" value="CAB1422644.1"/>
    <property type="molecule type" value="Genomic_DNA"/>
</dbReference>
<protein>
    <submittedName>
        <fullName evidence="1">Uncharacterized protein</fullName>
    </submittedName>
</protein>
<dbReference type="AlphaFoldDB" id="A0A9N7YFS7"/>
<organism evidence="1 2">
    <name type="scientific">Pleuronectes platessa</name>
    <name type="common">European plaice</name>
    <dbReference type="NCBI Taxonomy" id="8262"/>
    <lineage>
        <taxon>Eukaryota</taxon>
        <taxon>Metazoa</taxon>
        <taxon>Chordata</taxon>
        <taxon>Craniata</taxon>
        <taxon>Vertebrata</taxon>
        <taxon>Euteleostomi</taxon>
        <taxon>Actinopterygii</taxon>
        <taxon>Neopterygii</taxon>
        <taxon>Teleostei</taxon>
        <taxon>Neoteleostei</taxon>
        <taxon>Acanthomorphata</taxon>
        <taxon>Carangaria</taxon>
        <taxon>Pleuronectiformes</taxon>
        <taxon>Pleuronectoidei</taxon>
        <taxon>Pleuronectidae</taxon>
        <taxon>Pleuronectes</taxon>
    </lineage>
</organism>
<sequence>MGLKVVPWPRPGAAAGGGPGIEPGHLKSVLPVICRPAVCEVCSWLLPARPLRSFKESWNTSAIFHQETRGMQEMKPPPAGQMLLLRLLPVGLQSDVDSRDMNHVLKQVHVDELLTAGGPLRAELEDAALCCPLLPSAAQLPQVAPDT</sequence>
<gene>
    <name evidence="1" type="ORF">PLEPLA_LOCUS10561</name>
</gene>
<dbReference type="Proteomes" id="UP001153269">
    <property type="component" value="Unassembled WGS sequence"/>
</dbReference>
<accession>A0A9N7YFS7</accession>